<name>A0ABV8WUN5_9BACI</name>
<keyword evidence="2" id="KW-1185">Reference proteome</keyword>
<dbReference type="InterPro" id="IPR004195">
    <property type="entry name" value="Head_decoration_D"/>
</dbReference>
<gene>
    <name evidence="1" type="ORF">ACFOY7_09500</name>
</gene>
<dbReference type="RefSeq" id="WP_390251725.1">
    <property type="nucleotide sequence ID" value="NZ_JBHSDT010000004.1"/>
</dbReference>
<dbReference type="Pfam" id="PF02924">
    <property type="entry name" value="HDPD"/>
    <property type="match status" value="1"/>
</dbReference>
<reference evidence="2" key="1">
    <citation type="journal article" date="2019" name="Int. J. Syst. Evol. Microbiol.">
        <title>The Global Catalogue of Microorganisms (GCM) 10K type strain sequencing project: providing services to taxonomists for standard genome sequencing and annotation.</title>
        <authorList>
            <consortium name="The Broad Institute Genomics Platform"/>
            <consortium name="The Broad Institute Genome Sequencing Center for Infectious Disease"/>
            <person name="Wu L."/>
            <person name="Ma J."/>
        </authorList>
    </citation>
    <scope>NUCLEOTIDE SEQUENCE [LARGE SCALE GENOMIC DNA]</scope>
    <source>
        <strain evidence="2">CCUG 37865</strain>
    </source>
</reference>
<dbReference type="EMBL" id="JBHSDT010000004">
    <property type="protein sequence ID" value="MFC4403312.1"/>
    <property type="molecule type" value="Genomic_DNA"/>
</dbReference>
<evidence type="ECO:0000313" key="2">
    <source>
        <dbReference type="Proteomes" id="UP001595882"/>
    </source>
</evidence>
<accession>A0ABV8WUN5</accession>
<comment type="caution">
    <text evidence="1">The sequence shown here is derived from an EMBL/GenBank/DDBJ whole genome shotgun (WGS) entry which is preliminary data.</text>
</comment>
<protein>
    <submittedName>
        <fullName evidence="1">Head decoration protein</fullName>
    </submittedName>
</protein>
<proteinExistence type="predicted"/>
<dbReference type="Gene3D" id="2.40.300.10">
    <property type="entry name" value="Head decoration protein D"/>
    <property type="match status" value="1"/>
</dbReference>
<evidence type="ECO:0000313" key="1">
    <source>
        <dbReference type="EMBL" id="MFC4403312.1"/>
    </source>
</evidence>
<sequence>MPTLGTFEYDNLFAGDAQIVREAVTVKSGENLKRGTVIAKVSGEVVAVNSGAVEGTTPYGILADDVNATEASIPAVAYLTGEFNEAALSFGGEDTADSHRAKLREIGIFLKNNQGI</sequence>
<organism evidence="1 2">
    <name type="scientific">Gracilibacillus xinjiangensis</name>
    <dbReference type="NCBI Taxonomy" id="1193282"/>
    <lineage>
        <taxon>Bacteria</taxon>
        <taxon>Bacillati</taxon>
        <taxon>Bacillota</taxon>
        <taxon>Bacilli</taxon>
        <taxon>Bacillales</taxon>
        <taxon>Bacillaceae</taxon>
        <taxon>Gracilibacillus</taxon>
    </lineage>
</organism>
<dbReference type="Proteomes" id="UP001595882">
    <property type="component" value="Unassembled WGS sequence"/>
</dbReference>